<feature type="domain" description="Cytochrome c" evidence="10">
    <location>
        <begin position="196"/>
        <end position="313"/>
    </location>
</feature>
<dbReference type="InterPro" id="IPR004852">
    <property type="entry name" value="Di-haem_cyt_c_peroxidsae"/>
</dbReference>
<keyword evidence="7 9" id="KW-0408">Iron</keyword>
<dbReference type="SUPFAM" id="SSF46626">
    <property type="entry name" value="Cytochrome c"/>
    <property type="match status" value="2"/>
</dbReference>
<sequence>MFGFCVLASSANADETLTRARALFKALPESAQEASQLDPIDQNRIDLGRALYFDPRLSASGTHSCNSCHNLALGGDDNRADSVGHGWQSAPRNAPSILNSVFNEARFWDGTVANLERRAMGPVRTGVELSNTVDQIERTIGSMPQYVDWFAAAFPNEAGPVSFENTARAIEAFKSTLITPSRFDSYLNGEEGALSPEEIEGLALFIDKGCAVCHNGINFGGHDYYPFGVFEDPDADAQAIGYRARFVVTETVVDDRVFRAAPLRNVALTAPYFHAGSVWELEAAVGIMADTQLGERMTDLEVSKITAFLKSLTGTFIPLEYPLLPVETSTTPRPSEEVLPY</sequence>
<evidence type="ECO:0000256" key="2">
    <source>
        <dbReference type="ARBA" id="ARBA00022617"/>
    </source>
</evidence>
<evidence type="ECO:0000256" key="1">
    <source>
        <dbReference type="ARBA" id="ARBA00004418"/>
    </source>
</evidence>
<evidence type="ECO:0000256" key="4">
    <source>
        <dbReference type="ARBA" id="ARBA00022729"/>
    </source>
</evidence>
<keyword evidence="2 8" id="KW-0349">Heme</keyword>
<dbReference type="Proteomes" id="UP000294562">
    <property type="component" value="Unassembled WGS sequence"/>
</dbReference>
<proteinExistence type="predicted"/>
<dbReference type="OrthoDB" id="9805202at2"/>
<dbReference type="GO" id="GO:0046872">
    <property type="term" value="F:metal ion binding"/>
    <property type="evidence" value="ECO:0007669"/>
    <property type="project" value="UniProtKB-KW"/>
</dbReference>
<keyword evidence="6" id="KW-0560">Oxidoreductase</keyword>
<organism evidence="11 12">
    <name type="scientific">Meridianimarinicoccus aquatilis</name>
    <dbReference type="NCBI Taxonomy" id="2552766"/>
    <lineage>
        <taxon>Bacteria</taxon>
        <taxon>Pseudomonadati</taxon>
        <taxon>Pseudomonadota</taxon>
        <taxon>Alphaproteobacteria</taxon>
        <taxon>Rhodobacterales</taxon>
        <taxon>Paracoccaceae</taxon>
        <taxon>Meridianimarinicoccus</taxon>
    </lineage>
</organism>
<feature type="binding site" description="axial binding residue" evidence="9">
    <location>
        <position position="69"/>
    </location>
    <ligand>
        <name>heme c</name>
        <dbReference type="ChEBI" id="CHEBI:61717"/>
        <label>1</label>
    </ligand>
    <ligandPart>
        <name>Fe</name>
        <dbReference type="ChEBI" id="CHEBI:18248"/>
    </ligandPart>
</feature>
<feature type="binding site" description="axial binding residue" evidence="9">
    <location>
        <position position="85"/>
    </location>
    <ligand>
        <name>heme c</name>
        <dbReference type="ChEBI" id="CHEBI:61717"/>
        <label>1</label>
    </ligand>
    <ligandPart>
        <name>Fe</name>
        <dbReference type="ChEBI" id="CHEBI:18248"/>
    </ligandPart>
</feature>
<keyword evidence="5" id="KW-0574">Periplasm</keyword>
<dbReference type="PROSITE" id="PS51007">
    <property type="entry name" value="CYTC"/>
    <property type="match status" value="1"/>
</dbReference>
<dbReference type="GO" id="GO:0009055">
    <property type="term" value="F:electron transfer activity"/>
    <property type="evidence" value="ECO:0007669"/>
    <property type="project" value="InterPro"/>
</dbReference>
<evidence type="ECO:0000256" key="3">
    <source>
        <dbReference type="ARBA" id="ARBA00022723"/>
    </source>
</evidence>
<evidence type="ECO:0000256" key="8">
    <source>
        <dbReference type="PIRSR" id="PIRSR000294-1"/>
    </source>
</evidence>
<keyword evidence="12" id="KW-1185">Reference proteome</keyword>
<feature type="binding site" description="covalent" evidence="8">
    <location>
        <position position="210"/>
    </location>
    <ligand>
        <name>heme c</name>
        <dbReference type="ChEBI" id="CHEBI:61717"/>
        <label>2</label>
    </ligand>
</feature>
<dbReference type="PANTHER" id="PTHR30600">
    <property type="entry name" value="CYTOCHROME C PEROXIDASE-RELATED"/>
    <property type="match status" value="1"/>
</dbReference>
<dbReference type="InterPro" id="IPR051395">
    <property type="entry name" value="Cytochrome_c_Peroxidase/MauG"/>
</dbReference>
<accession>A0A4R6B3Q1</accession>
<evidence type="ECO:0000256" key="9">
    <source>
        <dbReference type="PIRSR" id="PIRSR000294-2"/>
    </source>
</evidence>
<dbReference type="EMBL" id="SMZO01000005">
    <property type="protein sequence ID" value="TDL90894.1"/>
    <property type="molecule type" value="Genomic_DNA"/>
</dbReference>
<dbReference type="Gene3D" id="1.10.760.10">
    <property type="entry name" value="Cytochrome c-like domain"/>
    <property type="match status" value="2"/>
</dbReference>
<evidence type="ECO:0000256" key="5">
    <source>
        <dbReference type="ARBA" id="ARBA00022764"/>
    </source>
</evidence>
<reference evidence="11 12" key="1">
    <citation type="submission" date="2019-03" db="EMBL/GenBank/DDBJ databases">
        <title>Rhodobacteraceae bacterium SM1902, a new member of the family Rhodobacteraceae isolated from Yantai.</title>
        <authorList>
            <person name="Sun Y."/>
        </authorList>
    </citation>
    <scope>NUCLEOTIDE SEQUENCE [LARGE SCALE GENOMIC DNA]</scope>
    <source>
        <strain evidence="11 12">SM1902</strain>
    </source>
</reference>
<feature type="binding site" description="covalent" evidence="8">
    <location>
        <position position="213"/>
    </location>
    <ligand>
        <name>heme c</name>
        <dbReference type="ChEBI" id="CHEBI:61717"/>
        <label>2</label>
    </ligand>
</feature>
<keyword evidence="11" id="KW-0575">Peroxidase</keyword>
<name>A0A4R6B3Q1_9RHOB</name>
<evidence type="ECO:0000256" key="7">
    <source>
        <dbReference type="ARBA" id="ARBA00023004"/>
    </source>
</evidence>
<feature type="binding site" description="covalent" evidence="8">
    <location>
        <position position="65"/>
    </location>
    <ligand>
        <name>heme c</name>
        <dbReference type="ChEBI" id="CHEBI:61717"/>
        <label>1</label>
    </ligand>
</feature>
<keyword evidence="3 9" id="KW-0479">Metal-binding</keyword>
<dbReference type="PANTHER" id="PTHR30600:SF7">
    <property type="entry name" value="CYTOCHROME C PEROXIDASE-RELATED"/>
    <property type="match status" value="1"/>
</dbReference>
<comment type="cofactor">
    <cofactor evidence="8">
        <name>heme</name>
        <dbReference type="ChEBI" id="CHEBI:30413"/>
    </cofactor>
    <text evidence="8">Binds 2 heme groups.</text>
</comment>
<dbReference type="GO" id="GO:0042597">
    <property type="term" value="C:periplasmic space"/>
    <property type="evidence" value="ECO:0007669"/>
    <property type="project" value="UniProtKB-SubCell"/>
</dbReference>
<dbReference type="PIRSF" id="PIRSF000294">
    <property type="entry name" value="Cytochrome-c_peroxidase"/>
    <property type="match status" value="1"/>
</dbReference>
<dbReference type="InterPro" id="IPR026259">
    <property type="entry name" value="MauG/Cytc_peroxidase"/>
</dbReference>
<comment type="PTM">
    <text evidence="8">Binds 2 heme groups per subunit.</text>
</comment>
<evidence type="ECO:0000313" key="12">
    <source>
        <dbReference type="Proteomes" id="UP000294562"/>
    </source>
</evidence>
<dbReference type="AlphaFoldDB" id="A0A4R6B3Q1"/>
<protein>
    <submittedName>
        <fullName evidence="11">Cytochrome-c peroxidase</fullName>
    </submittedName>
</protein>
<gene>
    <name evidence="11" type="ORF">E2L05_03535</name>
</gene>
<dbReference type="GO" id="GO:0004130">
    <property type="term" value="F:cytochrome-c peroxidase activity"/>
    <property type="evidence" value="ECO:0007669"/>
    <property type="project" value="TreeGrafter"/>
</dbReference>
<evidence type="ECO:0000313" key="11">
    <source>
        <dbReference type="EMBL" id="TDL90894.1"/>
    </source>
</evidence>
<dbReference type="Pfam" id="PF03150">
    <property type="entry name" value="CCP_MauG"/>
    <property type="match status" value="1"/>
</dbReference>
<evidence type="ECO:0000259" key="10">
    <source>
        <dbReference type="PROSITE" id="PS51007"/>
    </source>
</evidence>
<feature type="binding site" description="covalent" evidence="8">
    <location>
        <position position="68"/>
    </location>
    <ligand>
        <name>heme c</name>
        <dbReference type="ChEBI" id="CHEBI:61717"/>
        <label>1</label>
    </ligand>
</feature>
<comment type="subcellular location">
    <subcellularLocation>
        <location evidence="1">Periplasm</location>
    </subcellularLocation>
</comment>
<comment type="caution">
    <text evidence="11">The sequence shown here is derived from an EMBL/GenBank/DDBJ whole genome shotgun (WGS) entry which is preliminary data.</text>
</comment>
<dbReference type="InterPro" id="IPR009056">
    <property type="entry name" value="Cyt_c-like_dom"/>
</dbReference>
<dbReference type="InterPro" id="IPR036909">
    <property type="entry name" value="Cyt_c-like_dom_sf"/>
</dbReference>
<evidence type="ECO:0000256" key="6">
    <source>
        <dbReference type="ARBA" id="ARBA00023002"/>
    </source>
</evidence>
<dbReference type="GO" id="GO:0020037">
    <property type="term" value="F:heme binding"/>
    <property type="evidence" value="ECO:0007669"/>
    <property type="project" value="InterPro"/>
</dbReference>
<keyword evidence="4" id="KW-0732">Signal</keyword>
<feature type="binding site" description="axial binding residue" evidence="9">
    <location>
        <position position="214"/>
    </location>
    <ligand>
        <name>heme c</name>
        <dbReference type="ChEBI" id="CHEBI:61717"/>
        <label>2</label>
    </ligand>
    <ligandPart>
        <name>Fe</name>
        <dbReference type="ChEBI" id="CHEBI:18248"/>
    </ligandPart>
</feature>
<feature type="binding site" description="axial binding residue" evidence="9">
    <location>
        <position position="288"/>
    </location>
    <ligand>
        <name>heme c</name>
        <dbReference type="ChEBI" id="CHEBI:61717"/>
        <label>2</label>
    </ligand>
    <ligandPart>
        <name>Fe</name>
        <dbReference type="ChEBI" id="CHEBI:18248"/>
    </ligandPart>
</feature>